<comment type="subcellular location">
    <subcellularLocation>
        <location evidence="1">Cytoplasm</location>
        <location evidence="1">Cytoskeleton</location>
        <location evidence="1">Flagellum axoneme</location>
    </subcellularLocation>
</comment>
<protein>
    <recommendedName>
        <fullName evidence="9">Cilia- and flagella-associated protein 52</fullName>
    </recommendedName>
</protein>
<dbReference type="SMART" id="SM00320">
    <property type="entry name" value="WD40"/>
    <property type="match status" value="7"/>
</dbReference>
<dbReference type="Ensembl" id="ENSCPRT00005012815.1">
    <property type="protein sequence ID" value="ENSCPRP00005010869.1"/>
    <property type="gene ID" value="ENSCPRG00005007614.1"/>
</dbReference>
<proteinExistence type="inferred from homology"/>
<feature type="repeat" description="WD" evidence="12">
    <location>
        <begin position="518"/>
        <end position="555"/>
    </location>
</feature>
<dbReference type="InterPro" id="IPR050630">
    <property type="entry name" value="WD_repeat_EMAP"/>
</dbReference>
<feature type="repeat" description="WD" evidence="12">
    <location>
        <begin position="483"/>
        <end position="517"/>
    </location>
</feature>
<keyword evidence="14" id="KW-1185">Reference proteome</keyword>
<dbReference type="OMA" id="RIMVYNF"/>
<organism evidence="13 14">
    <name type="scientific">Crocodylus porosus</name>
    <name type="common">Saltwater crocodile</name>
    <name type="synonym">Estuarine crocodile</name>
    <dbReference type="NCBI Taxonomy" id="8502"/>
    <lineage>
        <taxon>Eukaryota</taxon>
        <taxon>Metazoa</taxon>
        <taxon>Chordata</taxon>
        <taxon>Craniata</taxon>
        <taxon>Vertebrata</taxon>
        <taxon>Euteleostomi</taxon>
        <taxon>Archelosauria</taxon>
        <taxon>Archosauria</taxon>
        <taxon>Crocodylia</taxon>
        <taxon>Longirostres</taxon>
        <taxon>Crocodylidae</taxon>
        <taxon>Crocodylus</taxon>
    </lineage>
</organism>
<dbReference type="InterPro" id="IPR011047">
    <property type="entry name" value="Quinoprotein_ADH-like_sf"/>
</dbReference>
<evidence type="ECO:0000313" key="14">
    <source>
        <dbReference type="Proteomes" id="UP000594220"/>
    </source>
</evidence>
<dbReference type="InterPro" id="IPR001680">
    <property type="entry name" value="WD40_rpt"/>
</dbReference>
<feature type="repeat" description="WD" evidence="12">
    <location>
        <begin position="392"/>
        <end position="425"/>
    </location>
</feature>
<keyword evidence="4" id="KW-0677">Repeat</keyword>
<evidence type="ECO:0000256" key="6">
    <source>
        <dbReference type="ARBA" id="ARBA00023069"/>
    </source>
</evidence>
<evidence type="ECO:0000256" key="11">
    <source>
        <dbReference type="ARBA" id="ARBA00047117"/>
    </source>
</evidence>
<gene>
    <name evidence="13" type="primary">CFAP52</name>
</gene>
<keyword evidence="2" id="KW-0963">Cytoplasm</keyword>
<accession>A0A7M4EK70</accession>
<evidence type="ECO:0000256" key="7">
    <source>
        <dbReference type="ARBA" id="ARBA00023273"/>
    </source>
</evidence>
<dbReference type="GO" id="GO:0005930">
    <property type="term" value="C:axoneme"/>
    <property type="evidence" value="ECO:0007669"/>
    <property type="project" value="UniProtKB-ARBA"/>
</dbReference>
<dbReference type="PROSITE" id="PS00678">
    <property type="entry name" value="WD_REPEATS_1"/>
    <property type="match status" value="1"/>
</dbReference>
<evidence type="ECO:0000256" key="2">
    <source>
        <dbReference type="ARBA" id="ARBA00022490"/>
    </source>
</evidence>
<dbReference type="InterPro" id="IPR015943">
    <property type="entry name" value="WD40/YVTN_repeat-like_dom_sf"/>
</dbReference>
<dbReference type="Proteomes" id="UP000594220">
    <property type="component" value="Unplaced"/>
</dbReference>
<dbReference type="Gene3D" id="2.130.10.10">
    <property type="entry name" value="YVTN repeat-like/Quinoprotein amine dehydrogenase"/>
    <property type="match status" value="2"/>
</dbReference>
<dbReference type="PROSITE" id="PS50294">
    <property type="entry name" value="WD_REPEATS_REGION"/>
    <property type="match status" value="2"/>
</dbReference>
<dbReference type="PANTHER" id="PTHR13720">
    <property type="entry name" value="WD-40 REPEAT PROTEIN"/>
    <property type="match status" value="1"/>
</dbReference>
<name>A0A7M4EK70_CROPO</name>
<comment type="similarity">
    <text evidence="8">Belongs to the CFAP52 family.</text>
</comment>
<dbReference type="AlphaFoldDB" id="A0A7M4EK70"/>
<evidence type="ECO:0000256" key="10">
    <source>
        <dbReference type="ARBA" id="ARBA00046056"/>
    </source>
</evidence>
<sequence length="555" mass="61497">MAAPRQDAEPEAQELELELELQAVIGFNGHIHAGLTCHPDREHLIYPLGCTVITENLNNSQSFLHGHTNNVSCVAVSPSGRYIASGQVTFMGFKADIILWDYEKKELLARLSLHKGKVEKLAFSPNDLYLVSLGGQDDVSIKKQGETKLVSFTPSPSLHSTHHIFSHTGTIRVWELDLPNRKIRSTECQTGQLKRVITCIIMADDDSYFYVGTTSGDILKLNTKSKLMSDYGPMKDKFSQGVTALLLLKTGELLVGTGGGIIALFKGSNYRSIRKIQVQGGVTSLTLRGQGHQFFAGTEESQIYRINFAEFKEKCIATCHNEAINDIIFPLSNNNFKESGKNIVFHSASANLKRDAQNPEIKKEGLTMLFTGGFQVRVWEIGQNTRKLGGVLKEHISAVSCIKIKKNNLECITASLDGTCIIWDLVRLIRNQMILANTLFQCVCYHPEEFQIITSGTDRNIGWWEVFDGSVIRELEGSVKGSINGMDITSDGTHFVTGGDDHLVKVWDYDTGEVTHVGVGHSGSIRRLKICPGNKYIVSVSADGAILRWKYPHSH</sequence>
<comment type="subunit">
    <text evidence="11">Microtubule inner protein component of sperm flagellar doublet microtubules. Interacts with BRCA2. Interacts with the CCT chaperonin complex. Interacts with HSP70. Interacts with AK8. Interacts with CFAP45. Interacts with DNAI1. Interacts with IQDC.</text>
</comment>
<evidence type="ECO:0000256" key="9">
    <source>
        <dbReference type="ARBA" id="ARBA00029552"/>
    </source>
</evidence>
<dbReference type="SUPFAM" id="SSF50998">
    <property type="entry name" value="Quinoprotein alcohol dehydrogenase-like"/>
    <property type="match status" value="1"/>
</dbReference>
<keyword evidence="7" id="KW-0966">Cell projection</keyword>
<evidence type="ECO:0000256" key="8">
    <source>
        <dbReference type="ARBA" id="ARBA00029456"/>
    </source>
</evidence>
<evidence type="ECO:0000256" key="4">
    <source>
        <dbReference type="ARBA" id="ARBA00022737"/>
    </source>
</evidence>
<keyword evidence="6" id="KW-0969">Cilium</keyword>
<reference evidence="13" key="1">
    <citation type="submission" date="2025-08" db="UniProtKB">
        <authorList>
            <consortium name="Ensembl"/>
        </authorList>
    </citation>
    <scope>IDENTIFICATION</scope>
</reference>
<reference evidence="13" key="2">
    <citation type="submission" date="2025-09" db="UniProtKB">
        <authorList>
            <consortium name="Ensembl"/>
        </authorList>
    </citation>
    <scope>IDENTIFICATION</scope>
</reference>
<dbReference type="GeneTree" id="ENSGT00940000157016"/>
<keyword evidence="3 12" id="KW-0853">WD repeat</keyword>
<dbReference type="Pfam" id="PF00400">
    <property type="entry name" value="WD40"/>
    <property type="match status" value="4"/>
</dbReference>
<keyword evidence="5" id="KW-0282">Flagellum</keyword>
<evidence type="ECO:0000256" key="12">
    <source>
        <dbReference type="PROSITE-ProRule" id="PRU00221"/>
    </source>
</evidence>
<dbReference type="InterPro" id="IPR019775">
    <property type="entry name" value="WD40_repeat_CS"/>
</dbReference>
<dbReference type="PROSITE" id="PS50082">
    <property type="entry name" value="WD_REPEATS_2"/>
    <property type="match status" value="3"/>
</dbReference>
<evidence type="ECO:0000256" key="1">
    <source>
        <dbReference type="ARBA" id="ARBA00004611"/>
    </source>
</evidence>
<dbReference type="FunFam" id="2.130.10.10:FF:000207">
    <property type="entry name" value="Cilia- and flagella-associated protein 52"/>
    <property type="match status" value="1"/>
</dbReference>
<evidence type="ECO:0000313" key="13">
    <source>
        <dbReference type="Ensembl" id="ENSCPRP00005010869.1"/>
    </source>
</evidence>
<evidence type="ECO:0000256" key="3">
    <source>
        <dbReference type="ARBA" id="ARBA00022574"/>
    </source>
</evidence>
<evidence type="ECO:0000256" key="5">
    <source>
        <dbReference type="ARBA" id="ARBA00022846"/>
    </source>
</evidence>
<dbReference type="FunFam" id="2.130.10.10:FF:000173">
    <property type="entry name" value="Cilia- and flagella-associated protein 52"/>
    <property type="match status" value="1"/>
</dbReference>
<dbReference type="PANTHER" id="PTHR13720:SF14">
    <property type="entry name" value="CILIA- AND FLAGELLA-ASSOCIATED PROTEIN 52"/>
    <property type="match status" value="1"/>
</dbReference>
<comment type="function">
    <text evidence="10">Microtubule inner protein (MIP) part of the dynein-decorated doublet microtubules (DMTs) in cilia axoneme. Important for proper ciliary and flagellar beating. May act in cooperation with CFAP45 and axonemal dynein subunit DNAH11. May play a role in cell growth and/or survival.</text>
</comment>